<dbReference type="Gramene" id="TraesWEE_scaffold_075291_01G000400.1">
    <property type="protein sequence ID" value="TraesWEE_scaffold_075291_01G000400.1"/>
    <property type="gene ID" value="TraesWEE_scaffold_075291_01G000400"/>
</dbReference>
<evidence type="ECO:0000313" key="1">
    <source>
        <dbReference type="EnsemblPlants" id="TraesCS1D02G418300.1.cds1"/>
    </source>
</evidence>
<dbReference type="AlphaFoldDB" id="A0A3B6A1D3"/>
<dbReference type="Gramene" id="TraesSYM1D03G00573280.1">
    <property type="protein sequence ID" value="TraesSYM1D03G00573280.1.CDS1"/>
    <property type="gene ID" value="TraesSYM1D03G00573280"/>
</dbReference>
<protein>
    <submittedName>
        <fullName evidence="1">Uncharacterized protein</fullName>
    </submittedName>
</protein>
<dbReference type="Gramene" id="TraesROB_scaffold_051777_01G000500.1">
    <property type="protein sequence ID" value="TraesROB_scaffold_051777_01G000500.1"/>
    <property type="gene ID" value="TraesROB_scaffold_051777_01G000500"/>
</dbReference>
<dbReference type="Gramene" id="TraesJUL1D03G00569040.1">
    <property type="protein sequence ID" value="TraesJUL1D03G00569040.1.CDS1"/>
    <property type="gene ID" value="TraesJUL1D03G00569040"/>
</dbReference>
<organism evidence="1">
    <name type="scientific">Triticum aestivum</name>
    <name type="common">Wheat</name>
    <dbReference type="NCBI Taxonomy" id="4565"/>
    <lineage>
        <taxon>Eukaryota</taxon>
        <taxon>Viridiplantae</taxon>
        <taxon>Streptophyta</taxon>
        <taxon>Embryophyta</taxon>
        <taxon>Tracheophyta</taxon>
        <taxon>Spermatophyta</taxon>
        <taxon>Magnoliopsida</taxon>
        <taxon>Liliopsida</taxon>
        <taxon>Poales</taxon>
        <taxon>Poaceae</taxon>
        <taxon>BOP clade</taxon>
        <taxon>Pooideae</taxon>
        <taxon>Triticodae</taxon>
        <taxon>Triticeae</taxon>
        <taxon>Triticinae</taxon>
        <taxon>Triticum</taxon>
    </lineage>
</organism>
<dbReference type="Gramene" id="TraesLAC1D03G00569940.1">
    <property type="protein sequence ID" value="TraesLAC1D03G00569940.1.CDS1"/>
    <property type="gene ID" value="TraesLAC1D03G00569940"/>
</dbReference>
<dbReference type="Gramene" id="TraesNOR1D03G00573880.1">
    <property type="protein sequence ID" value="TraesNOR1D03G00573880.1.CDS1"/>
    <property type="gene ID" value="TraesNOR1D03G00573880"/>
</dbReference>
<dbReference type="Gramene" id="TraesJAG1D03G00565440.1">
    <property type="protein sequence ID" value="TraesJAG1D03G00565440.1.CDS1"/>
    <property type="gene ID" value="TraesJAG1D03G00565440"/>
</dbReference>
<dbReference type="OrthoDB" id="693534at2759"/>
<dbReference type="OMA" id="WWLAISS"/>
<accession>A0A3B6A1D3</accession>
<sequence length="57" mass="6575">MSTLFIFMSWEIWKERNTGVFHSTVATMMMVVAKIKEEAHLWAIAGATHLNIVIPRE</sequence>
<keyword evidence="2" id="KW-1185">Reference proteome</keyword>
<dbReference type="Gramene" id="TraesCAD_scaffold_022301_01G000800.1">
    <property type="protein sequence ID" value="TraesCAD_scaffold_022301_01G000800.1"/>
    <property type="gene ID" value="TraesCAD_scaffold_022301_01G000800"/>
</dbReference>
<dbReference type="Gramene" id="TraesMAC1D03G00565570.1">
    <property type="protein sequence ID" value="TraesMAC1D03G00565570.1.CDS1"/>
    <property type="gene ID" value="TraesMAC1D03G00565570"/>
</dbReference>
<dbReference type="EnsemblPlants" id="TraesCS1D02G418300.1">
    <property type="protein sequence ID" value="TraesCS1D02G418300.1.cds1"/>
    <property type="gene ID" value="TraesCS1D02G418300"/>
</dbReference>
<dbReference type="Gramene" id="TraesRN1D0101022900.1">
    <property type="protein sequence ID" value="TraesRN1D0101022900.1"/>
    <property type="gene ID" value="TraesRN1D0101022900"/>
</dbReference>
<name>A0A3B6A1D3_WHEAT</name>
<dbReference type="Gramene" id="TraesARI1D03G00572470.1">
    <property type="protein sequence ID" value="TraesARI1D03G00572470.1.CDS1"/>
    <property type="gene ID" value="TraesARI1D03G00572470"/>
</dbReference>
<evidence type="ECO:0000313" key="2">
    <source>
        <dbReference type="Proteomes" id="UP000019116"/>
    </source>
</evidence>
<reference evidence="1" key="1">
    <citation type="submission" date="2018-08" db="EMBL/GenBank/DDBJ databases">
        <authorList>
            <person name="Rossello M."/>
        </authorList>
    </citation>
    <scope>NUCLEOTIDE SEQUENCE [LARGE SCALE GENOMIC DNA]</scope>
    <source>
        <strain evidence="1">cv. Chinese Spring</strain>
    </source>
</reference>
<proteinExistence type="predicted"/>
<dbReference type="Gramene" id="TraesCLE_scaffold_019402_01G000800.1">
    <property type="protein sequence ID" value="TraesCLE_scaffold_019402_01G000800.1"/>
    <property type="gene ID" value="TraesCLE_scaffold_019402_01G000800"/>
</dbReference>
<dbReference type="Gramene" id="TraesSTA1D03G00565140.1">
    <property type="protein sequence ID" value="TraesSTA1D03G00565140.1.CDS1"/>
    <property type="gene ID" value="TraesSTA1D03G00565140"/>
</dbReference>
<dbReference type="Gramene" id="TraesLDM1D03G00568370.1">
    <property type="protein sequence ID" value="TraesLDM1D03G00568370.1.CDS1"/>
    <property type="gene ID" value="TraesLDM1D03G00568370"/>
</dbReference>
<dbReference type="Gramene" id="TraesCS1D03G0966400.1">
    <property type="protein sequence ID" value="TraesCS1D03G0966400.1.CDS1"/>
    <property type="gene ID" value="TraesCS1D03G0966400"/>
</dbReference>
<dbReference type="Proteomes" id="UP000019116">
    <property type="component" value="Chromosome 1D"/>
</dbReference>
<dbReference type="Gramene" id="TraesCS1D02G418300.1">
    <property type="protein sequence ID" value="TraesCS1D02G418300.1.cds1"/>
    <property type="gene ID" value="TraesCS1D02G418300"/>
</dbReference>
<reference evidence="1" key="2">
    <citation type="submission" date="2018-10" db="UniProtKB">
        <authorList>
            <consortium name="EnsemblPlants"/>
        </authorList>
    </citation>
    <scope>IDENTIFICATION</scope>
</reference>